<dbReference type="SUPFAM" id="SSF56281">
    <property type="entry name" value="Metallo-hydrolase/oxidoreductase"/>
    <property type="match status" value="1"/>
</dbReference>
<keyword evidence="3" id="KW-1185">Reference proteome</keyword>
<proteinExistence type="predicted"/>
<dbReference type="PANTHER" id="PTHR23131:SF0">
    <property type="entry name" value="ENDORIBONUCLEASE LACTB2"/>
    <property type="match status" value="1"/>
</dbReference>
<feature type="domain" description="Metallo-beta-lactamase" evidence="1">
    <location>
        <begin position="11"/>
        <end position="208"/>
    </location>
</feature>
<evidence type="ECO:0000259" key="1">
    <source>
        <dbReference type="SMART" id="SM00849"/>
    </source>
</evidence>
<reference evidence="2" key="1">
    <citation type="journal article" date="2020" name="Fungal Divers.">
        <title>Resolving the Mortierellaceae phylogeny through synthesis of multi-gene phylogenetics and phylogenomics.</title>
        <authorList>
            <person name="Vandepol N."/>
            <person name="Liber J."/>
            <person name="Desiro A."/>
            <person name="Na H."/>
            <person name="Kennedy M."/>
            <person name="Barry K."/>
            <person name="Grigoriev I.V."/>
            <person name="Miller A.N."/>
            <person name="O'Donnell K."/>
            <person name="Stajich J.E."/>
            <person name="Bonito G."/>
        </authorList>
    </citation>
    <scope>NUCLEOTIDE SEQUENCE</scope>
    <source>
        <strain evidence="2">NVP60</strain>
    </source>
</reference>
<dbReference type="SMART" id="SM00849">
    <property type="entry name" value="Lactamase_B"/>
    <property type="match status" value="1"/>
</dbReference>
<sequence>KVLLDTGEGIPEYIPLLQEALDKEPGAERATISQVICSHWHHDHVGGIQDVLSFLAARNIQLHNPPATAADASSAAAPNRSNKGLVDVDTSISSAPTGVFKFPCPDRDDPETQFQTIQDQDIIKVDDQTTLLTLHTPGHTSDHCSFFLKEENTLFTADCVLGQGTAVFEDLSSYIRSLEKQLNFLEGLSGGVDGGDDASPSYKIYPGHGPIIEDGPAKIREYIKHRFDRERQVLVVLSSTNNNYESDEDTESTRVSTMATATVKGAAGKTAMDIVKVIYQAYPATLHLPAQHQILLHLKKLEEDGKVKRGDEQSVEDIEDVVWELLPQTQANL</sequence>
<dbReference type="EMBL" id="JAAAIN010003585">
    <property type="protein sequence ID" value="KAG0285044.1"/>
    <property type="molecule type" value="Genomic_DNA"/>
</dbReference>
<dbReference type="InterPro" id="IPR036866">
    <property type="entry name" value="RibonucZ/Hydroxyglut_hydro"/>
</dbReference>
<dbReference type="PANTHER" id="PTHR23131">
    <property type="entry name" value="ENDORIBONUCLEASE LACTB2"/>
    <property type="match status" value="1"/>
</dbReference>
<organism evidence="2 3">
    <name type="scientific">Linnemannia gamsii</name>
    <dbReference type="NCBI Taxonomy" id="64522"/>
    <lineage>
        <taxon>Eukaryota</taxon>
        <taxon>Fungi</taxon>
        <taxon>Fungi incertae sedis</taxon>
        <taxon>Mucoromycota</taxon>
        <taxon>Mortierellomycotina</taxon>
        <taxon>Mortierellomycetes</taxon>
        <taxon>Mortierellales</taxon>
        <taxon>Mortierellaceae</taxon>
        <taxon>Linnemannia</taxon>
    </lineage>
</organism>
<evidence type="ECO:0000313" key="2">
    <source>
        <dbReference type="EMBL" id="KAG0285044.1"/>
    </source>
</evidence>
<gene>
    <name evidence="2" type="ORF">BGZ97_007956</name>
</gene>
<evidence type="ECO:0000313" key="3">
    <source>
        <dbReference type="Proteomes" id="UP000823405"/>
    </source>
</evidence>
<dbReference type="InterPro" id="IPR036388">
    <property type="entry name" value="WH-like_DNA-bd_sf"/>
</dbReference>
<dbReference type="Gene3D" id="1.10.10.10">
    <property type="entry name" value="Winged helix-like DNA-binding domain superfamily/Winged helix DNA-binding domain"/>
    <property type="match status" value="1"/>
</dbReference>
<comment type="caution">
    <text evidence="2">The sequence shown here is derived from an EMBL/GenBank/DDBJ whole genome shotgun (WGS) entry which is preliminary data.</text>
</comment>
<protein>
    <recommendedName>
        <fullName evidence="1">Metallo-beta-lactamase domain-containing protein</fullName>
    </recommendedName>
</protein>
<accession>A0A9P6UEP5</accession>
<name>A0A9P6UEP5_9FUNG</name>
<dbReference type="Pfam" id="PF17778">
    <property type="entry name" value="WHD_BLACT"/>
    <property type="match status" value="1"/>
</dbReference>
<feature type="non-terminal residue" evidence="2">
    <location>
        <position position="1"/>
    </location>
</feature>
<dbReference type="Proteomes" id="UP000823405">
    <property type="component" value="Unassembled WGS sequence"/>
</dbReference>
<dbReference type="GO" id="GO:0044550">
    <property type="term" value="P:secondary metabolite biosynthetic process"/>
    <property type="evidence" value="ECO:0007669"/>
    <property type="project" value="TreeGrafter"/>
</dbReference>
<dbReference type="AlphaFoldDB" id="A0A9P6UEP5"/>
<dbReference type="InterPro" id="IPR050662">
    <property type="entry name" value="Sec-metab_biosynth-thioest"/>
</dbReference>
<dbReference type="OrthoDB" id="17458at2759"/>
<dbReference type="Gene3D" id="3.60.15.10">
    <property type="entry name" value="Ribonuclease Z/Hydroxyacylglutathione hydrolase-like"/>
    <property type="match status" value="1"/>
</dbReference>
<dbReference type="Pfam" id="PF00753">
    <property type="entry name" value="Lactamase_B"/>
    <property type="match status" value="1"/>
</dbReference>
<dbReference type="InterPro" id="IPR001279">
    <property type="entry name" value="Metallo-B-lactamas"/>
</dbReference>
<dbReference type="InterPro" id="IPR041516">
    <property type="entry name" value="LACTB2_WH"/>
</dbReference>